<name>A0A386PRI4_9LACO</name>
<protein>
    <submittedName>
        <fullName evidence="2">Isopeptide-forming domain-containing fimbrial protein</fullName>
    </submittedName>
</protein>
<dbReference type="NCBIfam" id="TIGR04226">
    <property type="entry name" value="RrgB_K2N_iso_D2"/>
    <property type="match status" value="1"/>
</dbReference>
<dbReference type="AlphaFoldDB" id="A0A386PRI4"/>
<gene>
    <name evidence="2" type="ORF">D1B17_03725</name>
</gene>
<organism evidence="2 3">
    <name type="scientific">Companilactobacillus zhachilii</name>
    <dbReference type="NCBI Taxonomy" id="2304606"/>
    <lineage>
        <taxon>Bacteria</taxon>
        <taxon>Bacillati</taxon>
        <taxon>Bacillota</taxon>
        <taxon>Bacilli</taxon>
        <taxon>Lactobacillales</taxon>
        <taxon>Lactobacillaceae</taxon>
        <taxon>Companilactobacillus</taxon>
    </lineage>
</organism>
<feature type="domain" description="DUF11" evidence="1">
    <location>
        <begin position="382"/>
        <end position="504"/>
    </location>
</feature>
<keyword evidence="3" id="KW-1185">Reference proteome</keyword>
<dbReference type="InterPro" id="IPR026466">
    <property type="entry name" value="Fim_isopep_form_D2_dom"/>
</dbReference>
<proteinExistence type="predicted"/>
<dbReference type="OrthoDB" id="2311396at2"/>
<evidence type="ECO:0000259" key="1">
    <source>
        <dbReference type="Pfam" id="PF01345"/>
    </source>
</evidence>
<dbReference type="Gene3D" id="2.60.40.740">
    <property type="match status" value="1"/>
</dbReference>
<dbReference type="KEGG" id="lzh:D1B17_03725"/>
<dbReference type="Pfam" id="PF01345">
    <property type="entry name" value="DUF11"/>
    <property type="match status" value="1"/>
</dbReference>
<sequence>MKFRGILVLLAISFFAAFFTFIYFTNTITAEDIGRYDFDDGIDKWNHPSNIINQVGELPIKDNLKLGYAFGLAQNTSGKVSTGGDDTIEKNSISTGDLSSYSKMNIFLNDNNDYISAIFQSGFSNTNSNKEGVSQTSPDFMIAPSTSNTAKGITSAAFSVLGNPGTINGSGNAGLSSKKYFWGKDKNGNPTYKIMGYFDRKNNSGFQNGDYHFEVELLLRASPTHSAMVQREMFVKNLDNKPAEFVTLFGEDTKIGEDTSGDDSVAVKDLGNRKGIYIEDLNNGKYYRLMVSNQTIDGFDSYNGQARVSNWASGLTNGLVTGSGAETRNNPKGTQLTGVVDSAYILKWNSRTLAPNQVAHFSSAMGVNKRNYSIPTPSKTYINETRRDGTNRIGDKLKFTLQLTNNGYDSQWNAQEVIDHMPKGLQIDPNSITQTSDTFLNSQPSPTDYDSTTRTLTVPTPYKLTDGKSETVTFEATLTSDALQNLDGNLNFTNTAYFLGSDAEVSSNITDTFKASTSFPVLTSGFKYTFQTKIKNITNNEDYRESTTAKIGDRIGYQTIYRVDSDSHFDLVRADNIDDKLPDGLLLDPNSIKTQGVDGKWYGQTWGIHTGAVNTIKPGQQITTQFEVNVSASSIGTISNNAFITKVETNEPFDFNLKNTTYDEQIATAAILNIQKMNSFIDTPKTIDFGSIKMQGKPVTLNNINTDGELIVSHPDSNNFKVNICYDNDNPHTHMVNSNGETIPTSDSDLLFIKQRNNSFEDIGTWQPILPGGTPIQTAPFKGNQQSLNLTKYVGTNDWKIKLASNTPSGLYKGTLTWGLTESV</sequence>
<reference evidence="3" key="1">
    <citation type="submission" date="2018-08" db="EMBL/GenBank/DDBJ databases">
        <title>Genome of Lactobacillus sp. HBUAS52074.</title>
        <authorList>
            <person name="Guo Z."/>
            <person name="Zhang Z.D."/>
        </authorList>
    </citation>
    <scope>NUCLEOTIDE SEQUENCE [LARGE SCALE GENOMIC DNA]</scope>
    <source>
        <strain evidence="3">HBUAS52074</strain>
    </source>
</reference>
<dbReference type="EMBL" id="CP031933">
    <property type="protein sequence ID" value="AYE37788.2"/>
    <property type="molecule type" value="Genomic_DNA"/>
</dbReference>
<dbReference type="Proteomes" id="UP000267208">
    <property type="component" value="Chromosome"/>
</dbReference>
<accession>A0A386PRI4</accession>
<dbReference type="InterPro" id="IPR001434">
    <property type="entry name" value="OmcB-like_DUF11"/>
</dbReference>
<evidence type="ECO:0000313" key="2">
    <source>
        <dbReference type="EMBL" id="AYE37788.2"/>
    </source>
</evidence>
<evidence type="ECO:0000313" key="3">
    <source>
        <dbReference type="Proteomes" id="UP000267208"/>
    </source>
</evidence>